<evidence type="ECO:0000313" key="2">
    <source>
        <dbReference type="Proteomes" id="UP000239415"/>
    </source>
</evidence>
<dbReference type="Proteomes" id="UP000239415">
    <property type="component" value="Unassembled WGS sequence"/>
</dbReference>
<dbReference type="AlphaFoldDB" id="A0A2T0K4F7"/>
<dbReference type="OrthoDB" id="9795199at2"/>
<name>A0A2T0K4F7_9ACTN</name>
<organism evidence="1 2">
    <name type="scientific">Actinoplanes italicus</name>
    <dbReference type="NCBI Taxonomy" id="113567"/>
    <lineage>
        <taxon>Bacteria</taxon>
        <taxon>Bacillati</taxon>
        <taxon>Actinomycetota</taxon>
        <taxon>Actinomycetes</taxon>
        <taxon>Micromonosporales</taxon>
        <taxon>Micromonosporaceae</taxon>
        <taxon>Actinoplanes</taxon>
    </lineage>
</organism>
<accession>A0A2T0K4F7</accession>
<comment type="caution">
    <text evidence="1">The sequence shown here is derived from an EMBL/GenBank/DDBJ whole genome shotgun (WGS) entry which is preliminary data.</text>
</comment>
<gene>
    <name evidence="1" type="ORF">CLV67_115265</name>
</gene>
<reference evidence="1 2" key="1">
    <citation type="submission" date="2018-03" db="EMBL/GenBank/DDBJ databases">
        <title>Genomic Encyclopedia of Archaeal and Bacterial Type Strains, Phase II (KMG-II): from individual species to whole genera.</title>
        <authorList>
            <person name="Goeker M."/>
        </authorList>
    </citation>
    <scope>NUCLEOTIDE SEQUENCE [LARGE SCALE GENOMIC DNA]</scope>
    <source>
        <strain evidence="1 2">DSM 43146</strain>
    </source>
</reference>
<protein>
    <submittedName>
        <fullName evidence="1">Uncharacterized protein</fullName>
    </submittedName>
</protein>
<dbReference type="EMBL" id="PVMZ01000015">
    <property type="protein sequence ID" value="PRX17761.1"/>
    <property type="molecule type" value="Genomic_DNA"/>
</dbReference>
<sequence>MTDLWYAMPVLPGRLVRLEPLAIEHVSGYLAATGTATQSAEIFRWQSPAGGALVAPATVDDAALHITRALAGRANGSRFPYAQIDAGTGEFAGTTSLTTSP</sequence>
<proteinExistence type="predicted"/>
<dbReference type="RefSeq" id="WP_106325189.1">
    <property type="nucleotide sequence ID" value="NZ_BOMO01000158.1"/>
</dbReference>
<dbReference type="Gene3D" id="3.40.630.30">
    <property type="match status" value="1"/>
</dbReference>
<evidence type="ECO:0000313" key="1">
    <source>
        <dbReference type="EMBL" id="PRX17761.1"/>
    </source>
</evidence>
<keyword evidence="2" id="KW-1185">Reference proteome</keyword>